<dbReference type="Gene3D" id="3.40.30.10">
    <property type="entry name" value="Glutaredoxin"/>
    <property type="match status" value="1"/>
</dbReference>
<evidence type="ECO:0000313" key="2">
    <source>
        <dbReference type="EMBL" id="RXI98363.1"/>
    </source>
</evidence>
<dbReference type="Pfam" id="PF13192">
    <property type="entry name" value="Thioredoxin_3"/>
    <property type="match status" value="1"/>
</dbReference>
<keyword evidence="3" id="KW-1185">Reference proteome</keyword>
<dbReference type="NCBIfam" id="TIGR00412">
    <property type="entry name" value="redox_disulf_2"/>
    <property type="match status" value="1"/>
</dbReference>
<dbReference type="OrthoDB" id="9800630at2"/>
<dbReference type="AlphaFoldDB" id="A0A4Q0VPM9"/>
<accession>A0A4Q0VPM9</accession>
<gene>
    <name evidence="2" type="ORF">DS745_18740</name>
</gene>
<comment type="caution">
    <text evidence="2">The sequence shown here is derived from an EMBL/GenBank/DDBJ whole genome shotgun (WGS) entry which is preliminary data.</text>
</comment>
<evidence type="ECO:0000313" key="3">
    <source>
        <dbReference type="Proteomes" id="UP000290649"/>
    </source>
</evidence>
<sequence>MEIKLLVTSSINCKLFERRVLEAVEAKGIYAEIEKIDSFPDAKKYGVIYMPALVVNGKVVSSGKLLSKEEILRLIFI</sequence>
<dbReference type="InterPro" id="IPR012336">
    <property type="entry name" value="Thioredoxin-like_fold"/>
</dbReference>
<dbReference type="InterPro" id="IPR036249">
    <property type="entry name" value="Thioredoxin-like_sf"/>
</dbReference>
<proteinExistence type="predicted"/>
<dbReference type="InterPro" id="IPR005243">
    <property type="entry name" value="THIRX-like_proc"/>
</dbReference>
<dbReference type="EMBL" id="QOUX01000046">
    <property type="protein sequence ID" value="RXI98363.1"/>
    <property type="molecule type" value="Genomic_DNA"/>
</dbReference>
<dbReference type="PANTHER" id="PTHR36450">
    <property type="entry name" value="THIOREDOXIN"/>
    <property type="match status" value="1"/>
</dbReference>
<protein>
    <submittedName>
        <fullName evidence="2">Thioredoxin family protein</fullName>
    </submittedName>
</protein>
<dbReference type="PANTHER" id="PTHR36450:SF1">
    <property type="entry name" value="THIOREDOXIN"/>
    <property type="match status" value="1"/>
</dbReference>
<feature type="domain" description="Thioredoxin-like fold" evidence="1">
    <location>
        <begin position="1"/>
        <end position="75"/>
    </location>
</feature>
<evidence type="ECO:0000259" key="1">
    <source>
        <dbReference type="Pfam" id="PF13192"/>
    </source>
</evidence>
<organism evidence="2 3">
    <name type="scientific">Anaerobacillus alkaliphilus</name>
    <dbReference type="NCBI Taxonomy" id="1548597"/>
    <lineage>
        <taxon>Bacteria</taxon>
        <taxon>Bacillati</taxon>
        <taxon>Bacillota</taxon>
        <taxon>Bacilli</taxon>
        <taxon>Bacillales</taxon>
        <taxon>Bacillaceae</taxon>
        <taxon>Anaerobacillus</taxon>
    </lineage>
</organism>
<reference evidence="2 3" key="1">
    <citation type="journal article" date="2019" name="Int. J. Syst. Evol. Microbiol.">
        <title>Anaerobacillus alkaliphilus sp. nov., a novel alkaliphilic and moderately halophilic bacterium.</title>
        <authorList>
            <person name="Borsodi A.K."/>
            <person name="Aszalos J.M."/>
            <person name="Bihari P."/>
            <person name="Nagy I."/>
            <person name="Schumann P."/>
            <person name="Sproer C."/>
            <person name="Kovacs A.L."/>
            <person name="Boka K."/>
            <person name="Dobosy P."/>
            <person name="Ovari M."/>
            <person name="Szili-Kovacs T."/>
            <person name="Toth E."/>
        </authorList>
    </citation>
    <scope>NUCLEOTIDE SEQUENCE [LARGE SCALE GENOMIC DNA]</scope>
    <source>
        <strain evidence="2 3">B16-10</strain>
    </source>
</reference>
<dbReference type="Proteomes" id="UP000290649">
    <property type="component" value="Unassembled WGS sequence"/>
</dbReference>
<dbReference type="SUPFAM" id="SSF52833">
    <property type="entry name" value="Thioredoxin-like"/>
    <property type="match status" value="1"/>
</dbReference>
<name>A0A4Q0VPM9_9BACI</name>
<dbReference type="RefSeq" id="WP_129079720.1">
    <property type="nucleotide sequence ID" value="NZ_QOUX01000046.1"/>
</dbReference>